<dbReference type="SUPFAM" id="SSF56770">
    <property type="entry name" value="HydA/Nqo6-like"/>
    <property type="match status" value="1"/>
</dbReference>
<dbReference type="GO" id="GO:0051539">
    <property type="term" value="F:4 iron, 4 sulfur cluster binding"/>
    <property type="evidence" value="ECO:0007669"/>
    <property type="project" value="UniProtKB-KW"/>
</dbReference>
<evidence type="ECO:0000256" key="8">
    <source>
        <dbReference type="ARBA" id="ARBA00022723"/>
    </source>
</evidence>
<keyword evidence="7 15" id="KW-0004">4Fe-4S</keyword>
<feature type="binding site" evidence="15">
    <location>
        <position position="14"/>
    </location>
    <ligand>
        <name>[4Fe-4S] cluster</name>
        <dbReference type="ChEBI" id="CHEBI:49883"/>
        <label>1</label>
    </ligand>
</feature>
<gene>
    <name evidence="19" type="ORF">X805_17460</name>
</gene>
<dbReference type="GO" id="GO:0009061">
    <property type="term" value="P:anaerobic respiration"/>
    <property type="evidence" value="ECO:0007669"/>
    <property type="project" value="TreeGrafter"/>
</dbReference>
<dbReference type="eggNOG" id="COG1740">
    <property type="taxonomic scope" value="Bacteria"/>
</dbReference>
<dbReference type="GO" id="GO:0033748">
    <property type="term" value="F:hydrogenase (acceptor) activity"/>
    <property type="evidence" value="ECO:0007669"/>
    <property type="project" value="UniProtKB-EC"/>
</dbReference>
<evidence type="ECO:0000256" key="10">
    <source>
        <dbReference type="ARBA" id="ARBA00023002"/>
    </source>
</evidence>
<dbReference type="Gene3D" id="3.40.50.700">
    <property type="entry name" value="NADH:ubiquinone oxidoreductase-like, 20kDa subunit"/>
    <property type="match status" value="1"/>
</dbReference>
<dbReference type="GO" id="GO:0051538">
    <property type="term" value="F:3 iron, 4 sulfur cluster binding"/>
    <property type="evidence" value="ECO:0007669"/>
    <property type="project" value="UniProtKB-KW"/>
</dbReference>
<evidence type="ECO:0000256" key="5">
    <source>
        <dbReference type="ARBA" id="ARBA00011771"/>
    </source>
</evidence>
<evidence type="ECO:0000259" key="18">
    <source>
        <dbReference type="Pfam" id="PF14720"/>
    </source>
</evidence>
<organism evidence="19 20">
    <name type="scientific">Sphaerotilus natans subsp. natans DSM 6575</name>
    <dbReference type="NCBI Taxonomy" id="1286631"/>
    <lineage>
        <taxon>Bacteria</taxon>
        <taxon>Pseudomonadati</taxon>
        <taxon>Pseudomonadota</taxon>
        <taxon>Betaproteobacteria</taxon>
        <taxon>Burkholderiales</taxon>
        <taxon>Sphaerotilaceae</taxon>
        <taxon>Sphaerotilus</taxon>
    </lineage>
</organism>
<dbReference type="GO" id="GO:0008901">
    <property type="term" value="F:ferredoxin hydrogenase activity"/>
    <property type="evidence" value="ECO:0007669"/>
    <property type="project" value="InterPro"/>
</dbReference>
<dbReference type="GO" id="GO:0009055">
    <property type="term" value="F:electron transfer activity"/>
    <property type="evidence" value="ECO:0007669"/>
    <property type="project" value="TreeGrafter"/>
</dbReference>
<sequence>MNLLWLQSGGCGGCSMSLLCADTADFAGQLEGAGIRLLWHPSLSLASGADVVALLDNLLAGRIALDALCVEGALLRGPNGTGRFHVLAGTGVAMIDWVRRLAGVARHVVAVGACAAWGGVTAAGSNPTEATGLQHDDERPGGLLGPDFRSRSGLPVVNIAGCPTHPGWVLETLMALAADLLGPADLDALGRPRFYADQLVHHGCTRNEFYEFKASAEKPSDLGCMMEHMGCKGTQAHADCNTRLWNGEGSCTRGGHACISCTEPGFQDPGHAFAETPKIAGIPVGLPTDMPKAWFVALASLSKSATPRRVRENATADHRVVAPQIRKTGRR</sequence>
<dbReference type="PANTHER" id="PTHR30013">
    <property type="entry name" value="NIFE / NIFESE HYDROGENASE SMALL SUBUNIT FAMILY MEMBER"/>
    <property type="match status" value="1"/>
</dbReference>
<name>A0A059KMH6_9BURK</name>
<keyword evidence="13 15" id="KW-0003">3Fe-4S</keyword>
<feature type="binding site" evidence="15">
    <location>
        <position position="204"/>
    </location>
    <ligand>
        <name>[4Fe-4S] cluster</name>
        <dbReference type="ChEBI" id="CHEBI:49883"/>
        <label>2</label>
    </ligand>
</feature>
<feature type="compositionally biased region" description="Basic and acidic residues" evidence="16">
    <location>
        <begin position="309"/>
        <end position="320"/>
    </location>
</feature>
<evidence type="ECO:0000259" key="17">
    <source>
        <dbReference type="Pfam" id="PF01058"/>
    </source>
</evidence>
<feature type="binding site" evidence="15">
    <location>
        <position position="231"/>
    </location>
    <ligand>
        <name>[4Fe-4S] cluster</name>
        <dbReference type="ChEBI" id="CHEBI:49883"/>
        <label>2</label>
    </ligand>
</feature>
<comment type="subcellular location">
    <subcellularLocation>
        <location evidence="3">Cell envelope</location>
    </subcellularLocation>
</comment>
<feature type="binding site" evidence="15">
    <location>
        <position position="201"/>
    </location>
    <ligand>
        <name>[4Fe-4S] cluster</name>
        <dbReference type="ChEBI" id="CHEBI:49883"/>
        <label>2</label>
    </ligand>
</feature>
<reference evidence="19 20" key="1">
    <citation type="journal article" date="2014" name="FEMS Microbiol. Ecol.">
        <title>Sphaerotilus natans encrusted with nanoball-shaped Fe(III) oxide minerals formed by nitrate-reducing mixotrophic Fe(II) oxidation.</title>
        <authorList>
            <person name="Park S."/>
            <person name="Kim D.H."/>
            <person name="Lee J.H."/>
            <person name="Hur H.G."/>
        </authorList>
    </citation>
    <scope>NUCLEOTIDE SEQUENCE [LARGE SCALE GENOMIC DNA]</scope>
    <source>
        <strain evidence="19 20">DSM 6575</strain>
    </source>
</reference>
<keyword evidence="10" id="KW-0560">Oxidoreductase</keyword>
<evidence type="ECO:0000256" key="9">
    <source>
        <dbReference type="ARBA" id="ARBA00022729"/>
    </source>
</evidence>
<dbReference type="GO" id="GO:0046872">
    <property type="term" value="F:metal ion binding"/>
    <property type="evidence" value="ECO:0007669"/>
    <property type="project" value="UniProtKB-KW"/>
</dbReference>
<dbReference type="EMBL" id="AZRA01000045">
    <property type="protein sequence ID" value="KDB52682.1"/>
    <property type="molecule type" value="Genomic_DNA"/>
</dbReference>
<dbReference type="PIRSF" id="PIRSF000310">
    <property type="entry name" value="NiFe_hyd_ssu"/>
    <property type="match status" value="1"/>
</dbReference>
<dbReference type="Pfam" id="PF14720">
    <property type="entry name" value="NiFe_hyd_SSU_C"/>
    <property type="match status" value="1"/>
</dbReference>
<dbReference type="InterPro" id="IPR027394">
    <property type="entry name" value="Cytochrome-c3_hydrogenase_C"/>
</dbReference>
<keyword evidence="12 15" id="KW-0411">Iron-sulfur</keyword>
<comment type="subunit">
    <text evidence="5">Heterodimer of a large and a small subunit.</text>
</comment>
<dbReference type="GO" id="GO:0016020">
    <property type="term" value="C:membrane"/>
    <property type="evidence" value="ECO:0007669"/>
    <property type="project" value="TreeGrafter"/>
</dbReference>
<evidence type="ECO:0000313" key="19">
    <source>
        <dbReference type="EMBL" id="KDB52682.1"/>
    </source>
</evidence>
<feature type="binding site" evidence="15">
    <location>
        <position position="240"/>
    </location>
    <ligand>
        <name>[3Fe-4S] cluster</name>
        <dbReference type="ChEBI" id="CHEBI:21137"/>
    </ligand>
</feature>
<dbReference type="GO" id="GO:0044569">
    <property type="term" value="C:[Ni-Fe] hydrogenase complex"/>
    <property type="evidence" value="ECO:0007669"/>
    <property type="project" value="TreeGrafter"/>
</dbReference>
<evidence type="ECO:0000256" key="7">
    <source>
        <dbReference type="ARBA" id="ARBA00022485"/>
    </source>
</evidence>
<feature type="binding site" evidence="15">
    <location>
        <position position="162"/>
    </location>
    <ligand>
        <name>[4Fe-4S] cluster</name>
        <dbReference type="ChEBI" id="CHEBI:49883"/>
        <label>1</label>
    </ligand>
</feature>
<comment type="similarity">
    <text evidence="4">Belongs to the [NiFe]/[NiFeSe] hydrogenase small subunit family.</text>
</comment>
<evidence type="ECO:0000256" key="4">
    <source>
        <dbReference type="ARBA" id="ARBA00006605"/>
    </source>
</evidence>
<feature type="binding site" evidence="15">
    <location>
        <position position="258"/>
    </location>
    <ligand>
        <name>[3Fe-4S] cluster</name>
        <dbReference type="ChEBI" id="CHEBI:21137"/>
    </ligand>
</feature>
<dbReference type="AlphaFoldDB" id="A0A059KMH6"/>
<evidence type="ECO:0000256" key="11">
    <source>
        <dbReference type="ARBA" id="ARBA00023004"/>
    </source>
</evidence>
<feature type="binding site" evidence="15">
    <location>
        <position position="11"/>
    </location>
    <ligand>
        <name>[4Fe-4S] cluster</name>
        <dbReference type="ChEBI" id="CHEBI:49883"/>
        <label>1</label>
    </ligand>
</feature>
<dbReference type="Gene3D" id="4.10.480.10">
    <property type="entry name" value="Cytochrome-c3 hydrogenase, C-terminal domain"/>
    <property type="match status" value="1"/>
</dbReference>
<comment type="catalytic activity">
    <reaction evidence="14">
        <text>H2 + A = AH2</text>
        <dbReference type="Rhea" id="RHEA:12116"/>
        <dbReference type="ChEBI" id="CHEBI:13193"/>
        <dbReference type="ChEBI" id="CHEBI:17499"/>
        <dbReference type="ChEBI" id="CHEBI:18276"/>
        <dbReference type="EC" id="1.12.99.6"/>
    </reaction>
</comment>
<evidence type="ECO:0000256" key="3">
    <source>
        <dbReference type="ARBA" id="ARBA00004196"/>
    </source>
</evidence>
<keyword evidence="11 15" id="KW-0408">Iron</keyword>
<feature type="binding site" evidence="15">
    <location>
        <position position="114"/>
    </location>
    <ligand>
        <name>[4Fe-4S] cluster</name>
        <dbReference type="ChEBI" id="CHEBI:49883"/>
        <label>1</label>
    </ligand>
</feature>
<dbReference type="InterPro" id="IPR037024">
    <property type="entry name" value="NiFe_Hase_small_N_sf"/>
</dbReference>
<keyword evidence="9" id="KW-0732">Signal</keyword>
<dbReference type="Pfam" id="PF01058">
    <property type="entry name" value="Oxidored_q6"/>
    <property type="match status" value="1"/>
</dbReference>
<evidence type="ECO:0000256" key="6">
    <source>
        <dbReference type="ARBA" id="ARBA00012082"/>
    </source>
</evidence>
<accession>A0A059KMH6</accession>
<evidence type="ECO:0000256" key="14">
    <source>
        <dbReference type="ARBA" id="ARBA00048757"/>
    </source>
</evidence>
<feature type="binding site" evidence="15">
    <location>
        <position position="224"/>
    </location>
    <ligand>
        <name>[4Fe-4S] cluster</name>
        <dbReference type="ChEBI" id="CHEBI:49883"/>
        <label>2</label>
    </ligand>
</feature>
<keyword evidence="8 15" id="KW-0479">Metal-binding</keyword>
<protein>
    <recommendedName>
        <fullName evidence="6">hydrogenase (acceptor)</fullName>
        <ecNumber evidence="6">1.12.99.6</ecNumber>
    </recommendedName>
</protein>
<dbReference type="GO" id="GO:0030313">
    <property type="term" value="C:cell envelope"/>
    <property type="evidence" value="ECO:0007669"/>
    <property type="project" value="UniProtKB-SubCell"/>
</dbReference>
<dbReference type="STRING" id="34103.SAMN05421778_103195"/>
<feature type="region of interest" description="Disordered" evidence="16">
    <location>
        <begin position="309"/>
        <end position="331"/>
    </location>
</feature>
<evidence type="ECO:0000256" key="13">
    <source>
        <dbReference type="ARBA" id="ARBA00023291"/>
    </source>
</evidence>
<comment type="cofactor">
    <cofactor evidence="1">
        <name>[3Fe-4S] cluster</name>
        <dbReference type="ChEBI" id="CHEBI:21137"/>
    </cofactor>
</comment>
<dbReference type="PRINTS" id="PR00614">
    <property type="entry name" value="NIHGNASESMLL"/>
</dbReference>
<dbReference type="PANTHER" id="PTHR30013:SF5">
    <property type="entry name" value="HYDROGENASE SMALL SUBUNIT"/>
    <property type="match status" value="1"/>
</dbReference>
<evidence type="ECO:0000256" key="1">
    <source>
        <dbReference type="ARBA" id="ARBA00001927"/>
    </source>
</evidence>
<dbReference type="InterPro" id="IPR001821">
    <property type="entry name" value="NiFe_hydrogenase_ssu"/>
</dbReference>
<evidence type="ECO:0000256" key="12">
    <source>
        <dbReference type="ARBA" id="ARBA00023014"/>
    </source>
</evidence>
<dbReference type="RefSeq" id="WP_037480730.1">
    <property type="nucleotide sequence ID" value="NZ_AZRA01000045.1"/>
</dbReference>
<evidence type="ECO:0000256" key="15">
    <source>
        <dbReference type="PIRSR" id="PIRSR000310-1"/>
    </source>
</evidence>
<evidence type="ECO:0000313" key="20">
    <source>
        <dbReference type="Proteomes" id="UP000026714"/>
    </source>
</evidence>
<evidence type="ECO:0000256" key="2">
    <source>
        <dbReference type="ARBA" id="ARBA00001966"/>
    </source>
</evidence>
<dbReference type="Proteomes" id="UP000026714">
    <property type="component" value="Unassembled WGS sequence"/>
</dbReference>
<dbReference type="EC" id="1.12.99.6" evidence="6"/>
<feature type="binding site" evidence="15">
    <location>
        <position position="261"/>
    </location>
    <ligand>
        <name>[3Fe-4S] cluster</name>
        <dbReference type="ChEBI" id="CHEBI:21137"/>
    </ligand>
</feature>
<feature type="domain" description="Cytochrome-c3 hydrogenase C-terminal" evidence="18">
    <location>
        <begin position="198"/>
        <end position="273"/>
    </location>
</feature>
<comment type="cofactor">
    <cofactor evidence="2">
        <name>[4Fe-4S] cluster</name>
        <dbReference type="ChEBI" id="CHEBI:49883"/>
    </cofactor>
</comment>
<proteinExistence type="inferred from homology"/>
<feature type="domain" description="NADH:ubiquinone oxidoreductase-like 20kDa subunit" evidence="17">
    <location>
        <begin position="11"/>
        <end position="176"/>
    </location>
</feature>
<dbReference type="GO" id="GO:0009375">
    <property type="term" value="C:ferredoxin hydrogenase complex"/>
    <property type="evidence" value="ECO:0007669"/>
    <property type="project" value="InterPro"/>
</dbReference>
<dbReference type="InterPro" id="IPR037148">
    <property type="entry name" value="NiFe-Hase_small_C_sf"/>
</dbReference>
<keyword evidence="20" id="KW-1185">Reference proteome</keyword>
<evidence type="ECO:0000256" key="16">
    <source>
        <dbReference type="SAM" id="MobiDB-lite"/>
    </source>
</evidence>
<comment type="caution">
    <text evidence="19">The sequence shown here is derived from an EMBL/GenBank/DDBJ whole genome shotgun (WGS) entry which is preliminary data.</text>
</comment>
<dbReference type="InterPro" id="IPR006137">
    <property type="entry name" value="NADH_UbQ_OxRdtase-like_20kDa"/>
</dbReference>
<dbReference type="PATRIC" id="fig|1286631.3.peg.1717"/>